<accession>A0A1X1HQQ4</accession>
<evidence type="ECO:0000259" key="1">
    <source>
        <dbReference type="Pfam" id="PF13304"/>
    </source>
</evidence>
<dbReference type="AlphaFoldDB" id="A0A1X1HQQ4"/>
<name>A0A1X1HQQ4_STROR</name>
<dbReference type="RefSeq" id="WP_049477709.1">
    <property type="nucleotide sequence ID" value="NZ_NCUN01000007.1"/>
</dbReference>
<gene>
    <name evidence="2" type="ORF">B7718_00890</name>
</gene>
<proteinExistence type="predicted"/>
<dbReference type="GO" id="GO:0005524">
    <property type="term" value="F:ATP binding"/>
    <property type="evidence" value="ECO:0007669"/>
    <property type="project" value="InterPro"/>
</dbReference>
<evidence type="ECO:0000313" key="2">
    <source>
        <dbReference type="EMBL" id="ORO63262.1"/>
    </source>
</evidence>
<sequence length="395" mass="45926">MLKYFSVKNYKNFENEISIDFSQVGGYKFNEDCLSNNILSKVLIYGRNATGKSNLGLALFDITKNLSSRPLSDDQNFTSFLNNNSNSNIATFHYTFLLNNDEIEYIYTKDEYQVIQTEALSINSELIWKVDLSTDPISSTTIKDVANKLGIINNDFNILITNYLEQISSDEQNLDGESTSFLAWLITNTSKLDTSILTSIRTFIRNMLYINHESHKPLLNFWFRNTLDHKKVAKGLELFLNDMGICCRLDAIEQIDGKDILCFIYKNKSVPFFNEASSGTLALAKLYFRILYRFENLRTNNSPKFLFFDEFDAFYHYELSERLIRHFKKIFPDAQIILTTHDTNMMSNELFRPDCLFILSQKGFITPLNRATERELREGHNLEKMYISGEFADYE</sequence>
<feature type="domain" description="ATPase AAA-type core" evidence="1">
    <location>
        <begin position="270"/>
        <end position="346"/>
    </location>
</feature>
<dbReference type="Pfam" id="PF13304">
    <property type="entry name" value="AAA_21"/>
    <property type="match status" value="1"/>
</dbReference>
<dbReference type="EMBL" id="NCUN01000007">
    <property type="protein sequence ID" value="ORO63262.1"/>
    <property type="molecule type" value="Genomic_DNA"/>
</dbReference>
<dbReference type="GO" id="GO:0016887">
    <property type="term" value="F:ATP hydrolysis activity"/>
    <property type="evidence" value="ECO:0007669"/>
    <property type="project" value="InterPro"/>
</dbReference>
<dbReference type="PANTHER" id="PTHR40396">
    <property type="entry name" value="ATPASE-LIKE PROTEIN"/>
    <property type="match status" value="1"/>
</dbReference>
<dbReference type="SUPFAM" id="SSF52540">
    <property type="entry name" value="P-loop containing nucleoside triphosphate hydrolases"/>
    <property type="match status" value="1"/>
</dbReference>
<dbReference type="InterPro" id="IPR003959">
    <property type="entry name" value="ATPase_AAA_core"/>
</dbReference>
<reference evidence="2 3" key="1">
    <citation type="journal article" date="2016" name="Eur. J. Clin. Microbiol. Infect. Dis.">
        <title>Whole genome sequencing as a tool for phylogenetic analysis of clinical strains of Mitis group streptococci.</title>
        <authorList>
            <person name="Rasmussen L.H."/>
            <person name="Dargis R."/>
            <person name="Hojholt K."/>
            <person name="Christensen J.J."/>
            <person name="Skovgaard O."/>
            <person name="Justesen U.S."/>
            <person name="Rosenvinge F.S."/>
            <person name="Moser C."/>
            <person name="Lukjancenko O."/>
            <person name="Rasmussen S."/>
            <person name="Nielsen X.C."/>
        </authorList>
    </citation>
    <scope>NUCLEOTIDE SEQUENCE [LARGE SCALE GENOMIC DNA]</scope>
    <source>
        <strain evidence="2 3">RH_1735_08</strain>
    </source>
</reference>
<evidence type="ECO:0000313" key="3">
    <source>
        <dbReference type="Proteomes" id="UP000193350"/>
    </source>
</evidence>
<organism evidence="2 3">
    <name type="scientific">Streptococcus oralis subsp. oralis</name>
    <dbReference type="NCBI Taxonomy" id="1891914"/>
    <lineage>
        <taxon>Bacteria</taxon>
        <taxon>Bacillati</taxon>
        <taxon>Bacillota</taxon>
        <taxon>Bacilli</taxon>
        <taxon>Lactobacillales</taxon>
        <taxon>Streptococcaceae</taxon>
        <taxon>Streptococcus</taxon>
    </lineage>
</organism>
<dbReference type="Proteomes" id="UP000193350">
    <property type="component" value="Unassembled WGS sequence"/>
</dbReference>
<comment type="caution">
    <text evidence="2">The sequence shown here is derived from an EMBL/GenBank/DDBJ whole genome shotgun (WGS) entry which is preliminary data.</text>
</comment>
<dbReference type="InterPro" id="IPR027417">
    <property type="entry name" value="P-loop_NTPase"/>
</dbReference>
<dbReference type="PANTHER" id="PTHR40396:SF1">
    <property type="entry name" value="ATPASE AAA-TYPE CORE DOMAIN-CONTAINING PROTEIN"/>
    <property type="match status" value="1"/>
</dbReference>
<dbReference type="Gene3D" id="3.40.50.300">
    <property type="entry name" value="P-loop containing nucleotide triphosphate hydrolases"/>
    <property type="match status" value="1"/>
</dbReference>
<protein>
    <recommendedName>
        <fullName evidence="1">ATPase AAA-type core domain-containing protein</fullName>
    </recommendedName>
</protein>